<protein>
    <submittedName>
        <fullName evidence="1">WD40/YVTN/BNR-like repeat-containing protein</fullName>
    </submittedName>
</protein>
<reference evidence="2" key="1">
    <citation type="journal article" date="2019" name="Int. J. Syst. Evol. Microbiol.">
        <title>The Global Catalogue of Microorganisms (GCM) 10K type strain sequencing project: providing services to taxonomists for standard genome sequencing and annotation.</title>
        <authorList>
            <consortium name="The Broad Institute Genomics Platform"/>
            <consortium name="The Broad Institute Genome Sequencing Center for Infectious Disease"/>
            <person name="Wu L."/>
            <person name="Ma J."/>
        </authorList>
    </citation>
    <scope>NUCLEOTIDE SEQUENCE [LARGE SCALE GENOMIC DNA]</scope>
    <source>
        <strain evidence="2">JCM 3369</strain>
    </source>
</reference>
<proteinExistence type="predicted"/>
<dbReference type="InterPro" id="IPR015943">
    <property type="entry name" value="WD40/YVTN_repeat-like_dom_sf"/>
</dbReference>
<dbReference type="Proteomes" id="UP001596380">
    <property type="component" value="Unassembled WGS sequence"/>
</dbReference>
<sequence>MRSGIAVAAVAALVAGGAVYLLRDGGSGGDAAGGGKGGEGGARDASGIFAVQPALYDGHEQSISGVAVRGGVAVTVGSETVDRPRGQFLVSADGGQGWALGNVEPPGDPADVPRVVAAGAKTWAALGDGPSGVATWTSADGRTWTPRAGDKAVFTAGDKVTAVAATASGFAAVGTSGQGQAVLWTSPDGTAWTRTTPSLPGVRPERLAASGDTLVLQSKGEVWRSADAGRTWSRAEIPQSDGSYGSVVGLAAGPGGFFAAREGRRTSGSSKHPKRRGLAVFFRSADGVSWARSSTIDRRTYARLAAFGGSDAGLAVLIPLTDGRVAVQRSGDGVTWDNVERLPGDGGRKADGTAALPKGVLVAGRQDTGAYLAAPGARHGDIDLLGVPGAVTPDRTVARLASGGGTTLAVGSGGGDAAVWTTRDGASWTRAGGTGLAGPGLQRITAAAYGPKGWVAAGRGANRTRPLLLTSADGAAWNTAAGVPAFKDGELTGAAYGPRGYVVAGPAGTWRSDDLTSWHAGTGDVKGAEPRDVAAVSSGYVAVGEDGDGKPAVWTSPDGGEWSASTAPALPAGTSFTQVVARGDTLTALASGNGRAAVAVSSDAGRTWRAQPLQASELTAALAGPRGFVVAGSPAGGSDVALWASADGTSWRTIRPRGRGLDGDGAQRLTALTAQGDGLLAVGTDGATPTLWHTPLP</sequence>
<comment type="caution">
    <text evidence="1">The sequence shown here is derived from an EMBL/GenBank/DDBJ whole genome shotgun (WGS) entry which is preliminary data.</text>
</comment>
<dbReference type="RefSeq" id="WP_160819650.1">
    <property type="nucleotide sequence ID" value="NZ_JBHSXS010000001.1"/>
</dbReference>
<accession>A0ABW2CCC7</accession>
<keyword evidence="2" id="KW-1185">Reference proteome</keyword>
<evidence type="ECO:0000313" key="2">
    <source>
        <dbReference type="Proteomes" id="UP001596380"/>
    </source>
</evidence>
<dbReference type="InterPro" id="IPR036278">
    <property type="entry name" value="Sialidase_sf"/>
</dbReference>
<dbReference type="Gene3D" id="2.130.10.10">
    <property type="entry name" value="YVTN repeat-like/Quinoprotein amine dehydrogenase"/>
    <property type="match status" value="1"/>
</dbReference>
<organism evidence="1 2">
    <name type="scientific">Actinomadura yumaensis</name>
    <dbReference type="NCBI Taxonomy" id="111807"/>
    <lineage>
        <taxon>Bacteria</taxon>
        <taxon>Bacillati</taxon>
        <taxon>Actinomycetota</taxon>
        <taxon>Actinomycetes</taxon>
        <taxon>Streptosporangiales</taxon>
        <taxon>Thermomonosporaceae</taxon>
        <taxon>Actinomadura</taxon>
    </lineage>
</organism>
<dbReference type="EMBL" id="JBHSXS010000001">
    <property type="protein sequence ID" value="MFC6878830.1"/>
    <property type="molecule type" value="Genomic_DNA"/>
</dbReference>
<name>A0ABW2CCC7_9ACTN</name>
<dbReference type="Gene3D" id="2.120.10.10">
    <property type="match status" value="1"/>
</dbReference>
<dbReference type="SUPFAM" id="SSF50939">
    <property type="entry name" value="Sialidases"/>
    <property type="match status" value="2"/>
</dbReference>
<evidence type="ECO:0000313" key="1">
    <source>
        <dbReference type="EMBL" id="MFC6878830.1"/>
    </source>
</evidence>
<gene>
    <name evidence="1" type="ORF">ACFQKB_03525</name>
</gene>
<dbReference type="SUPFAM" id="SSF110296">
    <property type="entry name" value="Oligoxyloglucan reducing end-specific cellobiohydrolase"/>
    <property type="match status" value="1"/>
</dbReference>